<dbReference type="OrthoDB" id="5293910at2"/>
<dbReference type="AlphaFoldDB" id="A0A401JBS9"/>
<dbReference type="EMBL" id="BGOW01000006">
    <property type="protein sequence ID" value="GBL45138.1"/>
    <property type="molecule type" value="Genomic_DNA"/>
</dbReference>
<gene>
    <name evidence="2" type="ORF">SFMTTN_0942</name>
</gene>
<dbReference type="Proteomes" id="UP000286806">
    <property type="component" value="Unassembled WGS sequence"/>
</dbReference>
<evidence type="ECO:0000313" key="2">
    <source>
        <dbReference type="EMBL" id="GBL45138.1"/>
    </source>
</evidence>
<sequence length="235" mass="26515">MNTQESVIDLCPVAASRLQTAALLAVKDLQRGETVHLLLREEPSLMLQSLNLQLRHNLSWQISAEETGEWRVLIRHREDVAPRDLMDILSRDHQRLDELFGLSLQLVNAGKTSEAAPLVMEFAAGLKRHIQVENDILAPSFRIPDAEPVAIMLHEHGDILAQTANIESLFAGEEPVQAWEVSPFLAILSGVLAKHEHREEQNLFPQWDIALRMAAPEDRQALLTRVQKILSNMQQ</sequence>
<dbReference type="Pfam" id="PF01814">
    <property type="entry name" value="Hemerythrin"/>
    <property type="match status" value="1"/>
</dbReference>
<protein>
    <submittedName>
        <fullName evidence="2">Hemerythrin HHE cation binding domain protein</fullName>
    </submittedName>
</protein>
<evidence type="ECO:0000313" key="3">
    <source>
        <dbReference type="Proteomes" id="UP000286806"/>
    </source>
</evidence>
<organism evidence="2 3">
    <name type="scientific">Sulfuriferula multivorans</name>
    <dbReference type="NCBI Taxonomy" id="1559896"/>
    <lineage>
        <taxon>Bacteria</taxon>
        <taxon>Pseudomonadati</taxon>
        <taxon>Pseudomonadota</taxon>
        <taxon>Betaproteobacteria</taxon>
        <taxon>Nitrosomonadales</taxon>
        <taxon>Sulfuricellaceae</taxon>
        <taxon>Sulfuriferula</taxon>
    </lineage>
</organism>
<feature type="domain" description="Hemerythrin-like" evidence="1">
    <location>
        <begin position="86"/>
        <end position="206"/>
    </location>
</feature>
<evidence type="ECO:0000259" key="1">
    <source>
        <dbReference type="Pfam" id="PF01814"/>
    </source>
</evidence>
<dbReference type="InterPro" id="IPR012312">
    <property type="entry name" value="Hemerythrin-like"/>
</dbReference>
<keyword evidence="3" id="KW-1185">Reference proteome</keyword>
<accession>A0A401JBS9</accession>
<comment type="caution">
    <text evidence="2">The sequence shown here is derived from an EMBL/GenBank/DDBJ whole genome shotgun (WGS) entry which is preliminary data.</text>
</comment>
<dbReference type="RefSeq" id="WP_124703972.1">
    <property type="nucleotide sequence ID" value="NZ_BGOW01000006.1"/>
</dbReference>
<proteinExistence type="predicted"/>
<reference evidence="2 3" key="1">
    <citation type="journal article" date="2019" name="Front. Microbiol.">
        <title>Genomes of Neutrophilic Sulfur-Oxidizing Chemolithoautotrophs Representing 9 Proteobacterial Species From 8 Genera.</title>
        <authorList>
            <person name="Watanabe T."/>
            <person name="Kojima H."/>
            <person name="Umezawa K."/>
            <person name="Hori C."/>
            <person name="Takasuka T.E."/>
            <person name="Kato Y."/>
            <person name="Fukui M."/>
        </authorList>
    </citation>
    <scope>NUCLEOTIDE SEQUENCE [LARGE SCALE GENOMIC DNA]</scope>
    <source>
        <strain evidence="2 3">TTN</strain>
    </source>
</reference>
<name>A0A401JBS9_9PROT</name>